<evidence type="ECO:0000313" key="2">
    <source>
        <dbReference type="Proteomes" id="UP001057402"/>
    </source>
</evidence>
<protein>
    <submittedName>
        <fullName evidence="1">Uncharacterized protein</fullName>
    </submittedName>
</protein>
<comment type="caution">
    <text evidence="1">The sequence shown here is derived from an EMBL/GenBank/DDBJ whole genome shotgun (WGS) entry which is preliminary data.</text>
</comment>
<accession>A0ACB9MB58</accession>
<sequence length="309" mass="33837">MEEESEKRKERLRAMRMEASQSQSSSPAGTHGMVDHLANPLIETAAIALPHQDSHVAPPPRFDYYTDPMAAYSGNRVRSNVDAQSQLETPGYTTPAPIYSPSLSGPRIYRPSSSLTHQLQPSIPPNSGMYQPVPPQGFTHHPIPRSPGSPYQMHRGMSSQSWNAFGQATDHFRSPNHMGRGNPYPFRGSGRSGPQSFDHSPHPGRSGGRGLGYRGRGSSPGGRLGQERFFHESMLQDPWKDLTPVLWKGVDFPMMGSDAPESSSSWMPKSIQTKKPKVTESPQKFGSGANLAEFLAAAFNESSNEPTNP</sequence>
<name>A0ACB9MB58_9MYRT</name>
<organism evidence="1 2">
    <name type="scientific">Melastoma candidum</name>
    <dbReference type="NCBI Taxonomy" id="119954"/>
    <lineage>
        <taxon>Eukaryota</taxon>
        <taxon>Viridiplantae</taxon>
        <taxon>Streptophyta</taxon>
        <taxon>Embryophyta</taxon>
        <taxon>Tracheophyta</taxon>
        <taxon>Spermatophyta</taxon>
        <taxon>Magnoliopsida</taxon>
        <taxon>eudicotyledons</taxon>
        <taxon>Gunneridae</taxon>
        <taxon>Pentapetalae</taxon>
        <taxon>rosids</taxon>
        <taxon>malvids</taxon>
        <taxon>Myrtales</taxon>
        <taxon>Melastomataceae</taxon>
        <taxon>Melastomatoideae</taxon>
        <taxon>Melastomateae</taxon>
        <taxon>Melastoma</taxon>
    </lineage>
</organism>
<dbReference type="Proteomes" id="UP001057402">
    <property type="component" value="Chromosome 10"/>
</dbReference>
<evidence type="ECO:0000313" key="1">
    <source>
        <dbReference type="EMBL" id="KAI4321442.1"/>
    </source>
</evidence>
<dbReference type="EMBL" id="CM042889">
    <property type="protein sequence ID" value="KAI4321442.1"/>
    <property type="molecule type" value="Genomic_DNA"/>
</dbReference>
<gene>
    <name evidence="1" type="ORF">MLD38_034822</name>
</gene>
<proteinExistence type="predicted"/>
<reference evidence="2" key="1">
    <citation type="journal article" date="2023" name="Front. Plant Sci.">
        <title>Chromosomal-level genome assembly of Melastoma candidum provides insights into trichome evolution.</title>
        <authorList>
            <person name="Zhong Y."/>
            <person name="Wu W."/>
            <person name="Sun C."/>
            <person name="Zou P."/>
            <person name="Liu Y."/>
            <person name="Dai S."/>
            <person name="Zhou R."/>
        </authorList>
    </citation>
    <scope>NUCLEOTIDE SEQUENCE [LARGE SCALE GENOMIC DNA]</scope>
</reference>
<keyword evidence="2" id="KW-1185">Reference proteome</keyword>